<organism evidence="9 10">
    <name type="scientific">Hibiscus sabdariffa</name>
    <name type="common">roselle</name>
    <dbReference type="NCBI Taxonomy" id="183260"/>
    <lineage>
        <taxon>Eukaryota</taxon>
        <taxon>Viridiplantae</taxon>
        <taxon>Streptophyta</taxon>
        <taxon>Embryophyta</taxon>
        <taxon>Tracheophyta</taxon>
        <taxon>Spermatophyta</taxon>
        <taxon>Magnoliopsida</taxon>
        <taxon>eudicotyledons</taxon>
        <taxon>Gunneridae</taxon>
        <taxon>Pentapetalae</taxon>
        <taxon>rosids</taxon>
        <taxon>malvids</taxon>
        <taxon>Malvales</taxon>
        <taxon>Malvaceae</taxon>
        <taxon>Malvoideae</taxon>
        <taxon>Hibiscus</taxon>
    </lineage>
</organism>
<keyword evidence="5 6" id="KW-0175">Coiled coil</keyword>
<dbReference type="EMBL" id="JBBPBN010000005">
    <property type="protein sequence ID" value="KAK9037117.1"/>
    <property type="molecule type" value="Genomic_DNA"/>
</dbReference>
<sequence>MFAKIFQKHGALPRSKNSKDDDEEESWMPPNLNPRMIVHYGIPATASILACDIVQRLVAVGTLDGRIKVIGGEYAEALLASPKNTPFKNLEVIDADRSGIWYLGDEYGMVYVIKYDAEQRKLAYLPYYVPTNVIAEEAGISSPDHPSVVGVLPQPCSQGNRVLIAFQNGLIAIWDVSDDQVVLVRGNKDLQLQGKTASGFPEDKKLEVSDCASGSDNVEKEISSLCWASSDGSILAVGYVDGDIMFWNLPTAASKNNKQAEKSPNNVVKLQLSSGEKRIPVIVLHWSENQSHSARGCKLFVYGGDKIGSKETLTILGLEWPSGIESLKCVTRVDITPNGSFADMVLLATVGETNNGGSLLFVLTNPGQLHVYDDACLAALKSQDEEKPCVFSGQYVMPIPIVAPCMTVSKLSLVDRDGEFSKALSKIVSTAKLKESHTPITPSKKWPLTGGVHNLLPEAAVYEVERVYVAGYQDGSVRMWDATYPVFSLVFVLGTEIYGKLPDIDNTGATAPVSALEISSFNQSVAIGNECGMVFLFKLSGTSDEMSLNIVTETEKKVLKLLAVHTLHEADGPQCMAVFSLFNSPVCLLQYAAFGSRLAVGFKCGRVAMLDVSTFSMLYITDSLSRSNFPVNSFAMISFTDTNTNSPKDSRSTSLNDSEKGLAFIMTKDAYLAVLDGTTGHMVSSQSVPQKKESSPISMSLTKLEVMGKSSLLTILRWNFKTDMEKMIRSSNRGHIILENGCEFAAVSILALENDFRIPDSLPCLHDSVLAAAFDATVKSEDMAPGFLGSFIKGLKDKWDRNNHIPEDCRNDFSHLEGIFSSPPFLKSSTDGNEDDLKIDDIEIDEKITVFPKYEKVTVFPSSEKIKNDEKNKKPERERLFEGSSTDAKPKLRTVDEIRAKYRGPEDAAAAAARARERLLERQEKLDKINERTQELQNEAENFASLAQQLARKMEKKKWWNI</sequence>
<dbReference type="SUPFAM" id="SSF58038">
    <property type="entry name" value="SNARE fusion complex"/>
    <property type="match status" value="1"/>
</dbReference>
<dbReference type="SUPFAM" id="SSF50978">
    <property type="entry name" value="WD40 repeat-like"/>
    <property type="match status" value="1"/>
</dbReference>
<comment type="similarity">
    <text evidence="2">Belongs to the WD repeat L(2)GL family.</text>
</comment>
<comment type="subcellular location">
    <subcellularLocation>
        <location evidence="1">Cytoplasm</location>
    </subcellularLocation>
</comment>
<keyword evidence="3" id="KW-0268">Exocytosis</keyword>
<dbReference type="PANTHER" id="PTHR10241">
    <property type="entry name" value="LETHAL 2 GIANT LARVAE PROTEIN"/>
    <property type="match status" value="1"/>
</dbReference>
<dbReference type="PANTHER" id="PTHR10241:SF38">
    <property type="entry name" value="TRANSDUCIN FAMILY PROTEIN _ WD-40 REPEAT FAMILY PROTEIN"/>
    <property type="match status" value="1"/>
</dbReference>
<comment type="caution">
    <text evidence="9">The sequence shown here is derived from an EMBL/GenBank/DDBJ whole genome shotgun (WGS) entry which is preliminary data.</text>
</comment>
<gene>
    <name evidence="9" type="ORF">V6N11_022039</name>
</gene>
<protein>
    <recommendedName>
        <fullName evidence="8">V-SNARE coiled-coil homology domain-containing protein</fullName>
    </recommendedName>
</protein>
<evidence type="ECO:0000256" key="2">
    <source>
        <dbReference type="ARBA" id="ARBA00008070"/>
    </source>
</evidence>
<dbReference type="PROSITE" id="PS50892">
    <property type="entry name" value="V_SNARE"/>
    <property type="match status" value="1"/>
</dbReference>
<evidence type="ECO:0000313" key="9">
    <source>
        <dbReference type="EMBL" id="KAK9037117.1"/>
    </source>
</evidence>
<keyword evidence="10" id="KW-1185">Reference proteome</keyword>
<evidence type="ECO:0000256" key="5">
    <source>
        <dbReference type="PROSITE-ProRule" id="PRU00290"/>
    </source>
</evidence>
<proteinExistence type="inferred from homology"/>
<dbReference type="InterPro" id="IPR015943">
    <property type="entry name" value="WD40/YVTN_repeat-like_dom_sf"/>
</dbReference>
<evidence type="ECO:0000313" key="10">
    <source>
        <dbReference type="Proteomes" id="UP001396334"/>
    </source>
</evidence>
<dbReference type="SMART" id="SM00320">
    <property type="entry name" value="WD40"/>
    <property type="match status" value="4"/>
</dbReference>
<dbReference type="InterPro" id="IPR042855">
    <property type="entry name" value="V_SNARE_CC"/>
</dbReference>
<evidence type="ECO:0000256" key="1">
    <source>
        <dbReference type="ARBA" id="ARBA00004496"/>
    </source>
</evidence>
<evidence type="ECO:0000256" key="3">
    <source>
        <dbReference type="ARBA" id="ARBA00022483"/>
    </source>
</evidence>
<keyword evidence="4" id="KW-0963">Cytoplasm</keyword>
<dbReference type="Pfam" id="PF00957">
    <property type="entry name" value="Synaptobrevin"/>
    <property type="match status" value="1"/>
</dbReference>
<dbReference type="Proteomes" id="UP001396334">
    <property type="component" value="Unassembled WGS sequence"/>
</dbReference>
<dbReference type="Gene3D" id="1.20.5.110">
    <property type="match status" value="1"/>
</dbReference>
<dbReference type="Gene3D" id="2.130.10.10">
    <property type="entry name" value="YVTN repeat-like/Quinoprotein amine dehydrogenase"/>
    <property type="match status" value="2"/>
</dbReference>
<feature type="compositionally biased region" description="Basic and acidic residues" evidence="7">
    <location>
        <begin position="864"/>
        <end position="881"/>
    </location>
</feature>
<evidence type="ECO:0000259" key="8">
    <source>
        <dbReference type="PROSITE" id="PS50892"/>
    </source>
</evidence>
<evidence type="ECO:0000256" key="4">
    <source>
        <dbReference type="ARBA" id="ARBA00022490"/>
    </source>
</evidence>
<dbReference type="CDD" id="cd15873">
    <property type="entry name" value="R-SNARE_STXBP5_6"/>
    <property type="match status" value="1"/>
</dbReference>
<feature type="coiled-coil region" evidence="6">
    <location>
        <begin position="912"/>
        <end position="956"/>
    </location>
</feature>
<feature type="region of interest" description="Disordered" evidence="7">
    <location>
        <begin position="1"/>
        <end position="28"/>
    </location>
</feature>
<dbReference type="InterPro" id="IPR036322">
    <property type="entry name" value="WD40_repeat_dom_sf"/>
</dbReference>
<evidence type="ECO:0000256" key="7">
    <source>
        <dbReference type="SAM" id="MobiDB-lite"/>
    </source>
</evidence>
<name>A0ABR2TIT4_9ROSI</name>
<dbReference type="InterPro" id="IPR001680">
    <property type="entry name" value="WD40_rpt"/>
</dbReference>
<evidence type="ECO:0000256" key="6">
    <source>
        <dbReference type="SAM" id="Coils"/>
    </source>
</evidence>
<feature type="region of interest" description="Disordered" evidence="7">
    <location>
        <begin position="864"/>
        <end position="886"/>
    </location>
</feature>
<reference evidence="9 10" key="1">
    <citation type="journal article" date="2024" name="G3 (Bethesda)">
        <title>Genome assembly of Hibiscus sabdariffa L. provides insights into metabolisms of medicinal natural products.</title>
        <authorList>
            <person name="Kim T."/>
        </authorList>
    </citation>
    <scope>NUCLEOTIDE SEQUENCE [LARGE SCALE GENOMIC DNA]</scope>
    <source>
        <strain evidence="9">TK-2024</strain>
        <tissue evidence="9">Old leaves</tissue>
    </source>
</reference>
<accession>A0ABR2TIT4</accession>
<feature type="domain" description="V-SNARE coiled-coil homology" evidence="8">
    <location>
        <begin position="897"/>
        <end position="961"/>
    </location>
</feature>